<sequence>MRDPEFENVRVDTAIQRIAFPSVLDYVRFQLLATPTGALLGDRPESERQEVIGLRLICSFSIESTPAERNPSVFLLVRALSMGND</sequence>
<protein>
    <submittedName>
        <fullName evidence="1">Uncharacterized protein</fullName>
    </submittedName>
</protein>
<evidence type="ECO:0000313" key="2">
    <source>
        <dbReference type="Proteomes" id="UP001139054"/>
    </source>
</evidence>
<comment type="caution">
    <text evidence="1">The sequence shown here is derived from an EMBL/GenBank/DDBJ whole genome shotgun (WGS) entry which is preliminary data.</text>
</comment>
<gene>
    <name evidence="1" type="ORF">L6654_38845</name>
</gene>
<dbReference type="EMBL" id="JAKLTY010000044">
    <property type="protein sequence ID" value="MCG2632568.1"/>
    <property type="molecule type" value="Genomic_DNA"/>
</dbReference>
<evidence type="ECO:0000313" key="1">
    <source>
        <dbReference type="EMBL" id="MCG2632568.1"/>
    </source>
</evidence>
<proteinExistence type="predicted"/>
<dbReference type="Proteomes" id="UP001139054">
    <property type="component" value="Unassembled WGS sequence"/>
</dbReference>
<organism evidence="1 2">
    <name type="scientific">Bradyrhizobium zhengyangense</name>
    <dbReference type="NCBI Taxonomy" id="2911009"/>
    <lineage>
        <taxon>Bacteria</taxon>
        <taxon>Pseudomonadati</taxon>
        <taxon>Pseudomonadota</taxon>
        <taxon>Alphaproteobacteria</taxon>
        <taxon>Hyphomicrobiales</taxon>
        <taxon>Nitrobacteraceae</taxon>
        <taxon>Bradyrhizobium</taxon>
    </lineage>
</organism>
<name>A0A9X1RJK8_9BRAD</name>
<dbReference type="RefSeq" id="WP_237891984.1">
    <property type="nucleotide sequence ID" value="NZ_JAKLTY010000044.1"/>
</dbReference>
<dbReference type="AlphaFoldDB" id="A0A9X1RJK8"/>
<reference evidence="1" key="1">
    <citation type="submission" date="2022-01" db="EMBL/GenBank/DDBJ databases">
        <title>Genome sequnece data of strain Bradyrhizobium sp. nov.</title>
        <authorList>
            <person name="Zhang J."/>
        </authorList>
    </citation>
    <scope>NUCLEOTIDE SEQUENCE</scope>
    <source>
        <strain evidence="1">WYCCWR 13023</strain>
    </source>
</reference>
<accession>A0A9X1RJK8</accession>